<dbReference type="InterPro" id="IPR050710">
    <property type="entry name" value="Band7/mec-2_domain"/>
</dbReference>
<keyword evidence="3 6" id="KW-0812">Transmembrane</keyword>
<evidence type="ECO:0000313" key="9">
    <source>
        <dbReference type="EMBL" id="MBF2735130.1"/>
    </source>
</evidence>
<reference evidence="9" key="1">
    <citation type="submission" date="2020-10" db="EMBL/GenBank/DDBJ databases">
        <title>An improved Amphimedon queenslandica hologenome assembly reveals how three proteobacterial symbionts can extend the metabolic phenotypic of their marine sponge host.</title>
        <authorList>
            <person name="Degnan B."/>
            <person name="Degnan S."/>
            <person name="Xiang X."/>
        </authorList>
    </citation>
    <scope>NUCLEOTIDE SEQUENCE</scope>
    <source>
        <strain evidence="9">AqS2</strain>
    </source>
</reference>
<evidence type="ECO:0000256" key="3">
    <source>
        <dbReference type="ARBA" id="ARBA00022692"/>
    </source>
</evidence>
<gene>
    <name evidence="9" type="primary">hflK</name>
    <name evidence="9" type="ORF">ISN26_03460</name>
</gene>
<evidence type="ECO:0000256" key="4">
    <source>
        <dbReference type="ARBA" id="ARBA00022989"/>
    </source>
</evidence>
<dbReference type="EMBL" id="JADHEI010000033">
    <property type="protein sequence ID" value="MBF2735130.1"/>
    <property type="molecule type" value="Genomic_DNA"/>
</dbReference>
<keyword evidence="5 6" id="KW-0472">Membrane</keyword>
<dbReference type="AlphaFoldDB" id="A0A930Y199"/>
<organism evidence="9 10">
    <name type="scientific">Candidatus Amphirhobacter heronislandensis</name>
    <dbReference type="NCBI Taxonomy" id="1732024"/>
    <lineage>
        <taxon>Bacteria</taxon>
        <taxon>Pseudomonadati</taxon>
        <taxon>Pseudomonadota</taxon>
        <taxon>Gammaproteobacteria</taxon>
        <taxon>Candidatus Tethybacterales</taxon>
        <taxon>Candidatus Tethybacteraceae</taxon>
        <taxon>Candidatus Amphirhobacter</taxon>
    </lineage>
</organism>
<dbReference type="Pfam" id="PF01145">
    <property type="entry name" value="Band_7"/>
    <property type="match status" value="1"/>
</dbReference>
<dbReference type="GO" id="GO:0006508">
    <property type="term" value="P:proteolysis"/>
    <property type="evidence" value="ECO:0007669"/>
    <property type="project" value="UniProtKB-KW"/>
</dbReference>
<dbReference type="NCBIfam" id="TIGR01933">
    <property type="entry name" value="hflK"/>
    <property type="match status" value="1"/>
</dbReference>
<dbReference type="Gene3D" id="3.30.479.30">
    <property type="entry name" value="Band 7 domain"/>
    <property type="match status" value="1"/>
</dbReference>
<proteinExistence type="inferred from homology"/>
<evidence type="ECO:0000256" key="6">
    <source>
        <dbReference type="RuleBase" id="RU364113"/>
    </source>
</evidence>
<dbReference type="InterPro" id="IPR010201">
    <property type="entry name" value="HflK"/>
</dbReference>
<keyword evidence="9" id="KW-0645">Protease</keyword>
<feature type="transmembrane region" description="Helical" evidence="6">
    <location>
        <begin position="62"/>
        <end position="82"/>
    </location>
</feature>
<accession>A0A930Y199</accession>
<comment type="subcellular location">
    <subcellularLocation>
        <location evidence="1">Membrane</location>
        <topology evidence="1">Single-pass membrane protein</topology>
    </subcellularLocation>
</comment>
<dbReference type="Proteomes" id="UP000604381">
    <property type="component" value="Unassembled WGS sequence"/>
</dbReference>
<keyword evidence="4 6" id="KW-1133">Transmembrane helix</keyword>
<evidence type="ECO:0000313" key="10">
    <source>
        <dbReference type="Proteomes" id="UP000604381"/>
    </source>
</evidence>
<protein>
    <recommendedName>
        <fullName evidence="6">Protein HflK</fullName>
    </recommendedName>
</protein>
<evidence type="ECO:0000259" key="8">
    <source>
        <dbReference type="SMART" id="SM00244"/>
    </source>
</evidence>
<keyword evidence="10" id="KW-1185">Reference proteome</keyword>
<name>A0A930Y199_9GAMM</name>
<dbReference type="SMART" id="SM00244">
    <property type="entry name" value="PHB"/>
    <property type="match status" value="1"/>
</dbReference>
<dbReference type="PANTHER" id="PTHR43327">
    <property type="entry name" value="STOMATIN-LIKE PROTEIN 2, MITOCHONDRIAL"/>
    <property type="match status" value="1"/>
</dbReference>
<dbReference type="GO" id="GO:0016020">
    <property type="term" value="C:membrane"/>
    <property type="evidence" value="ECO:0007669"/>
    <property type="project" value="UniProtKB-SubCell"/>
</dbReference>
<comment type="subunit">
    <text evidence="6">HflC and HflK may interact to form a multimeric complex.</text>
</comment>
<sequence>MVTSIILGVLQQQQGEPPDLEELFRKIVQRLRGRRQSQLDAFRRNGSGPNGGEPLNLPMGPIIGIVCAVIVGLVGLSGFYTVEQYERSVTFRFGNPTGVSQPGLRWIMPFFESEERVKLTEVRQLEIGYRGSQTNKVAREALMLTDNLNIIDLQFAVQYLLNNPEDYLYNNRDPESAVLQVAETAMREVVGRSNIDFVLYEGREQIAADTQTLMQEILDRYQTGILIQQVAIQNVQPPDQVQAAFEDAIKARQDRERKINEGEAYANDIVPKARGLSSRILEDAEAYRQQKIALAEGSSQRFINLAEEYEAAPAVTRQRLYLDTIEDVMRRTNKIIVDQGEGSNSLLYLPLDQLLGAAAARQFAPDSGGSLPLGGGDAGNSSSSSWSDLLREDIRRRFEERRAQGGS</sequence>
<evidence type="ECO:0000256" key="2">
    <source>
        <dbReference type="ARBA" id="ARBA00006971"/>
    </source>
</evidence>
<comment type="function">
    <text evidence="6">HflC and HflK could encode or regulate a protease.</text>
</comment>
<dbReference type="CDD" id="cd03404">
    <property type="entry name" value="SPFH_HflK"/>
    <property type="match status" value="1"/>
</dbReference>
<dbReference type="InterPro" id="IPR036013">
    <property type="entry name" value="Band_7/SPFH_dom_sf"/>
</dbReference>
<feature type="region of interest" description="Disordered" evidence="7">
    <location>
        <begin position="368"/>
        <end position="387"/>
    </location>
</feature>
<comment type="similarity">
    <text evidence="2 6">Belongs to the band 7/mec-2 family. HflK subfamily.</text>
</comment>
<dbReference type="GO" id="GO:0008233">
    <property type="term" value="F:peptidase activity"/>
    <property type="evidence" value="ECO:0007669"/>
    <property type="project" value="UniProtKB-KW"/>
</dbReference>
<dbReference type="PANTHER" id="PTHR43327:SF2">
    <property type="entry name" value="MODULATOR OF FTSH PROTEASE HFLK"/>
    <property type="match status" value="1"/>
</dbReference>
<keyword evidence="9" id="KW-0378">Hydrolase</keyword>
<dbReference type="SUPFAM" id="SSF117892">
    <property type="entry name" value="Band 7/SPFH domain"/>
    <property type="match status" value="1"/>
</dbReference>
<comment type="caution">
    <text evidence="9">The sequence shown here is derived from an EMBL/GenBank/DDBJ whole genome shotgun (WGS) entry which is preliminary data.</text>
</comment>
<evidence type="ECO:0000256" key="1">
    <source>
        <dbReference type="ARBA" id="ARBA00004167"/>
    </source>
</evidence>
<evidence type="ECO:0000256" key="7">
    <source>
        <dbReference type="SAM" id="MobiDB-lite"/>
    </source>
</evidence>
<dbReference type="InterPro" id="IPR001107">
    <property type="entry name" value="Band_7"/>
</dbReference>
<evidence type="ECO:0000256" key="5">
    <source>
        <dbReference type="ARBA" id="ARBA00023136"/>
    </source>
</evidence>
<feature type="domain" description="Band 7" evidence="8">
    <location>
        <begin position="77"/>
        <end position="249"/>
    </location>
</feature>